<evidence type="ECO:0000313" key="2">
    <source>
        <dbReference type="EMBL" id="BAN46381.1"/>
    </source>
</evidence>
<accession>S6AR37</accession>
<reference evidence="2 3" key="1">
    <citation type="journal article" date="2013" name="Genome Announc.">
        <title>Complete Genome Sequence of the Carbazole Degrader Pseudomonas resinovorans Strain CA10 (NBRC 106553).</title>
        <authorList>
            <person name="Shintani M."/>
            <person name="Hosoyama A."/>
            <person name="Ohji S."/>
            <person name="Tsuchikane K."/>
            <person name="Takarada H."/>
            <person name="Yamazoe A."/>
            <person name="Fujita N."/>
            <person name="Nojiri H."/>
        </authorList>
    </citation>
    <scope>NUCLEOTIDE SEQUENCE [LARGE SCALE GENOMIC DNA]</scope>
    <source>
        <strain evidence="2 3">NBRC 106553</strain>
    </source>
</reference>
<proteinExistence type="predicted"/>
<dbReference type="InterPro" id="IPR009956">
    <property type="entry name" value="Post-segregation_anti-tox_CcdA"/>
</dbReference>
<organism evidence="2 3">
    <name type="scientific">Metapseudomonas resinovorans NBRC 106553</name>
    <dbReference type="NCBI Taxonomy" id="1245471"/>
    <lineage>
        <taxon>Bacteria</taxon>
        <taxon>Pseudomonadati</taxon>
        <taxon>Pseudomonadota</taxon>
        <taxon>Gammaproteobacteria</taxon>
        <taxon>Pseudomonadales</taxon>
        <taxon>Pseudomonadaceae</taxon>
        <taxon>Metapseudomonas</taxon>
    </lineage>
</organism>
<dbReference type="Proteomes" id="UP000015503">
    <property type="component" value="Chromosome"/>
</dbReference>
<dbReference type="KEGG" id="pre:PCA10_06490"/>
<keyword evidence="1" id="KW-1277">Toxin-antitoxin system</keyword>
<evidence type="ECO:0000313" key="3">
    <source>
        <dbReference type="Proteomes" id="UP000015503"/>
    </source>
</evidence>
<protein>
    <recommendedName>
        <fullName evidence="4">Acetoacetyl-CoA synthase</fullName>
    </recommendedName>
</protein>
<dbReference type="RefSeq" id="WP_016490583.1">
    <property type="nucleotide sequence ID" value="NC_021499.1"/>
</dbReference>
<dbReference type="OrthoDB" id="7219749at2"/>
<keyword evidence="3" id="KW-1185">Reference proteome</keyword>
<evidence type="ECO:0008006" key="4">
    <source>
        <dbReference type="Google" id="ProtNLM"/>
    </source>
</evidence>
<dbReference type="EMBL" id="AP013068">
    <property type="protein sequence ID" value="BAN46381.1"/>
    <property type="molecule type" value="Genomic_DNA"/>
</dbReference>
<sequence>MHPVYDPQAPKKAANLSINSDLLSKARALDINLSATLEQALADALKARQRELWLEENRTAMAAYNEKVEAEGVFSDDVRRF</sequence>
<name>S6AR37_METRE</name>
<dbReference type="eggNOG" id="COG5302">
    <property type="taxonomic scope" value="Bacteria"/>
</dbReference>
<dbReference type="AlphaFoldDB" id="S6AR37"/>
<dbReference type="HOGENOM" id="CLU_157097_2_0_6"/>
<dbReference type="PATRIC" id="fig|1245471.3.peg.658"/>
<gene>
    <name evidence="2" type="ORF">PCA10_06490</name>
</gene>
<evidence type="ECO:0000256" key="1">
    <source>
        <dbReference type="ARBA" id="ARBA00022649"/>
    </source>
</evidence>
<dbReference type="Pfam" id="PF07362">
    <property type="entry name" value="CcdA"/>
    <property type="match status" value="1"/>
</dbReference>
<dbReference type="STRING" id="1245471.PCA10_06490"/>